<accession>A0A1H0GKX6</accession>
<dbReference type="GO" id="GO:0015074">
    <property type="term" value="P:DNA integration"/>
    <property type="evidence" value="ECO:0007669"/>
    <property type="project" value="UniProtKB-KW"/>
</dbReference>
<dbReference type="InterPro" id="IPR013762">
    <property type="entry name" value="Integrase-like_cat_sf"/>
</dbReference>
<keyword evidence="7" id="KW-1185">Reference proteome</keyword>
<keyword evidence="4" id="KW-0233">DNA recombination</keyword>
<keyword evidence="3" id="KW-0238">DNA-binding</keyword>
<dbReference type="Gene3D" id="1.10.150.130">
    <property type="match status" value="1"/>
</dbReference>
<dbReference type="Pfam" id="PF00589">
    <property type="entry name" value="Phage_integrase"/>
    <property type="match status" value="1"/>
</dbReference>
<protein>
    <submittedName>
        <fullName evidence="6">Site-specific recombinase XerD</fullName>
    </submittedName>
</protein>
<name>A0A1H0GKX6_9RHOB</name>
<dbReference type="AlphaFoldDB" id="A0A1H0GKX6"/>
<dbReference type="InterPro" id="IPR002104">
    <property type="entry name" value="Integrase_catalytic"/>
</dbReference>
<feature type="domain" description="Tyr recombinase" evidence="5">
    <location>
        <begin position="164"/>
        <end position="331"/>
    </location>
</feature>
<sequence length="334" mass="38168">MSEKYLRSRTRRGRWFHTYRRFGKEISLEVHGFEPSDPRVKAAYWIEHSKWEDSPPDTVTPAKGTFAWALAAYQTGNWKWLNEYKESTKKSRRAIFKRYKEHQGKRLLTQISPQAIEMALYAKGGHGAVNEYKALKPVFEHAKRLGYIKQNPMANIEIDKPTPKELPTADADDISAFIEHWEIGTVQRLIFDLALYTGAARVDLAHIGRHNIKNGMLKFDRQKTGVTSYVPLTHELRAAIARTPDISPTFILSKRGKPYAVESIGNMFREAAIEAGMTARLHGLRKAFCVYWAEQGKTVHQIAAMAGHVTLTEVERYTRAADREQIVRLIMQGA</sequence>
<dbReference type="GO" id="GO:0006310">
    <property type="term" value="P:DNA recombination"/>
    <property type="evidence" value="ECO:0007669"/>
    <property type="project" value="UniProtKB-KW"/>
</dbReference>
<evidence type="ECO:0000259" key="5">
    <source>
        <dbReference type="PROSITE" id="PS51898"/>
    </source>
</evidence>
<dbReference type="RefSeq" id="WP_149787936.1">
    <property type="nucleotide sequence ID" value="NZ_FNIO01000003.1"/>
</dbReference>
<dbReference type="OrthoDB" id="7510934at2"/>
<comment type="similarity">
    <text evidence="1">Belongs to the 'phage' integrase family.</text>
</comment>
<organism evidence="6 7">
    <name type="scientific">Lutimaribacter pacificus</name>
    <dbReference type="NCBI Taxonomy" id="391948"/>
    <lineage>
        <taxon>Bacteria</taxon>
        <taxon>Pseudomonadati</taxon>
        <taxon>Pseudomonadota</taxon>
        <taxon>Alphaproteobacteria</taxon>
        <taxon>Rhodobacterales</taxon>
        <taxon>Roseobacteraceae</taxon>
        <taxon>Lutimaribacter</taxon>
    </lineage>
</organism>
<dbReference type="Gene3D" id="1.10.443.10">
    <property type="entry name" value="Intergrase catalytic core"/>
    <property type="match status" value="1"/>
</dbReference>
<dbReference type="PROSITE" id="PS51898">
    <property type="entry name" value="TYR_RECOMBINASE"/>
    <property type="match status" value="1"/>
</dbReference>
<dbReference type="InterPro" id="IPR050808">
    <property type="entry name" value="Phage_Integrase"/>
</dbReference>
<dbReference type="SUPFAM" id="SSF56349">
    <property type="entry name" value="DNA breaking-rejoining enzymes"/>
    <property type="match status" value="1"/>
</dbReference>
<evidence type="ECO:0000256" key="2">
    <source>
        <dbReference type="ARBA" id="ARBA00022908"/>
    </source>
</evidence>
<evidence type="ECO:0000256" key="4">
    <source>
        <dbReference type="ARBA" id="ARBA00023172"/>
    </source>
</evidence>
<dbReference type="InterPro" id="IPR011010">
    <property type="entry name" value="DNA_brk_join_enz"/>
</dbReference>
<evidence type="ECO:0000256" key="3">
    <source>
        <dbReference type="ARBA" id="ARBA00023125"/>
    </source>
</evidence>
<gene>
    <name evidence="6" type="ORF">SAMN05444142_102268</name>
</gene>
<dbReference type="Proteomes" id="UP000324252">
    <property type="component" value="Unassembled WGS sequence"/>
</dbReference>
<proteinExistence type="inferred from homology"/>
<dbReference type="InterPro" id="IPR010998">
    <property type="entry name" value="Integrase_recombinase_N"/>
</dbReference>
<dbReference type="PANTHER" id="PTHR30629:SF2">
    <property type="entry name" value="PROPHAGE INTEGRASE INTS-RELATED"/>
    <property type="match status" value="1"/>
</dbReference>
<evidence type="ECO:0000313" key="7">
    <source>
        <dbReference type="Proteomes" id="UP000324252"/>
    </source>
</evidence>
<evidence type="ECO:0000313" key="6">
    <source>
        <dbReference type="EMBL" id="SHJ89029.1"/>
    </source>
</evidence>
<reference evidence="6 7" key="1">
    <citation type="submission" date="2016-11" db="EMBL/GenBank/DDBJ databases">
        <authorList>
            <person name="Varghese N."/>
            <person name="Submissions S."/>
        </authorList>
    </citation>
    <scope>NUCLEOTIDE SEQUENCE [LARGE SCALE GENOMIC DNA]</scope>
    <source>
        <strain evidence="6 7">DSM 29620</strain>
    </source>
</reference>
<evidence type="ECO:0000256" key="1">
    <source>
        <dbReference type="ARBA" id="ARBA00008857"/>
    </source>
</evidence>
<dbReference type="PANTHER" id="PTHR30629">
    <property type="entry name" value="PROPHAGE INTEGRASE"/>
    <property type="match status" value="1"/>
</dbReference>
<dbReference type="GO" id="GO:0003677">
    <property type="term" value="F:DNA binding"/>
    <property type="evidence" value="ECO:0007669"/>
    <property type="project" value="UniProtKB-KW"/>
</dbReference>
<keyword evidence="2" id="KW-0229">DNA integration</keyword>
<dbReference type="EMBL" id="FQZZ01000002">
    <property type="protein sequence ID" value="SHJ89029.1"/>
    <property type="molecule type" value="Genomic_DNA"/>
</dbReference>